<accession>G0V0U9</accession>
<feature type="region of interest" description="Disordered" evidence="8">
    <location>
        <begin position="468"/>
        <end position="487"/>
    </location>
</feature>
<comment type="similarity">
    <text evidence="5 6">Belongs to the TRAFAC class myosin-kinesin ATPase superfamily. Kinesin family.</text>
</comment>
<dbReference type="InterPro" id="IPR027640">
    <property type="entry name" value="Kinesin-like_fam"/>
</dbReference>
<dbReference type="GO" id="GO:0007018">
    <property type="term" value="P:microtubule-based movement"/>
    <property type="evidence" value="ECO:0007669"/>
    <property type="project" value="InterPro"/>
</dbReference>
<dbReference type="GO" id="GO:0005874">
    <property type="term" value="C:microtubule"/>
    <property type="evidence" value="ECO:0007669"/>
    <property type="project" value="UniProtKB-KW"/>
</dbReference>
<gene>
    <name evidence="10" type="ORF">TCIL3000_11_6980</name>
</gene>
<feature type="coiled-coil region" evidence="7">
    <location>
        <begin position="573"/>
        <end position="607"/>
    </location>
</feature>
<dbReference type="PRINTS" id="PR00380">
    <property type="entry name" value="KINESINHEAVY"/>
</dbReference>
<dbReference type="Pfam" id="PF00225">
    <property type="entry name" value="Kinesin"/>
    <property type="match status" value="1"/>
</dbReference>
<dbReference type="GO" id="GO:0008017">
    <property type="term" value="F:microtubule binding"/>
    <property type="evidence" value="ECO:0007669"/>
    <property type="project" value="InterPro"/>
</dbReference>
<feature type="domain" description="Kinesin motor" evidence="9">
    <location>
        <begin position="25"/>
        <end position="390"/>
    </location>
</feature>
<keyword evidence="3 7" id="KW-0175">Coiled coil</keyword>
<reference evidence="10" key="1">
    <citation type="journal article" date="2012" name="Proc. Natl. Acad. Sci. U.S.A.">
        <title>Antigenic diversity is generated by distinct evolutionary mechanisms in African trypanosome species.</title>
        <authorList>
            <person name="Jackson A.P."/>
            <person name="Berry A."/>
            <person name="Aslett M."/>
            <person name="Allison H.C."/>
            <person name="Burton P."/>
            <person name="Vavrova-Anderson J."/>
            <person name="Brown R."/>
            <person name="Browne H."/>
            <person name="Corton N."/>
            <person name="Hauser H."/>
            <person name="Gamble J."/>
            <person name="Gilderthorp R."/>
            <person name="Marcello L."/>
            <person name="McQuillan J."/>
            <person name="Otto T.D."/>
            <person name="Quail M.A."/>
            <person name="Sanders M.J."/>
            <person name="van Tonder A."/>
            <person name="Ginger M.L."/>
            <person name="Field M.C."/>
            <person name="Barry J.D."/>
            <person name="Hertz-Fowler C."/>
            <person name="Berriman M."/>
        </authorList>
    </citation>
    <scope>NUCLEOTIDE SEQUENCE</scope>
    <source>
        <strain evidence="10">IL3000</strain>
    </source>
</reference>
<evidence type="ECO:0000256" key="3">
    <source>
        <dbReference type="ARBA" id="ARBA00023054"/>
    </source>
</evidence>
<proteinExistence type="inferred from homology"/>
<protein>
    <recommendedName>
        <fullName evidence="6">Kinesin-like protein</fullName>
    </recommendedName>
</protein>
<feature type="compositionally biased region" description="Polar residues" evidence="8">
    <location>
        <begin position="759"/>
        <end position="771"/>
    </location>
</feature>
<dbReference type="GO" id="GO:0003777">
    <property type="term" value="F:microtubule motor activity"/>
    <property type="evidence" value="ECO:0007669"/>
    <property type="project" value="InterPro"/>
</dbReference>
<dbReference type="PROSITE" id="PS00411">
    <property type="entry name" value="KINESIN_MOTOR_1"/>
    <property type="match status" value="1"/>
</dbReference>
<organism evidence="10">
    <name type="scientific">Trypanosoma congolense (strain IL3000)</name>
    <dbReference type="NCBI Taxonomy" id="1068625"/>
    <lineage>
        <taxon>Eukaryota</taxon>
        <taxon>Discoba</taxon>
        <taxon>Euglenozoa</taxon>
        <taxon>Kinetoplastea</taxon>
        <taxon>Metakinetoplastina</taxon>
        <taxon>Trypanosomatida</taxon>
        <taxon>Trypanosomatidae</taxon>
        <taxon>Trypanosoma</taxon>
        <taxon>Nannomonas</taxon>
    </lineage>
</organism>
<name>G0V0U9_TRYCI</name>
<evidence type="ECO:0000256" key="6">
    <source>
        <dbReference type="RuleBase" id="RU000394"/>
    </source>
</evidence>
<keyword evidence="6" id="KW-0493">Microtubule</keyword>
<keyword evidence="1 5" id="KW-0547">Nucleotide-binding</keyword>
<keyword evidence="4 5" id="KW-0505">Motor protein</keyword>
<evidence type="ECO:0000256" key="7">
    <source>
        <dbReference type="SAM" id="Coils"/>
    </source>
</evidence>
<dbReference type="PANTHER" id="PTHR47968">
    <property type="entry name" value="CENTROMERE PROTEIN E"/>
    <property type="match status" value="1"/>
</dbReference>
<dbReference type="FunFam" id="3.40.850.10:FF:000124">
    <property type="entry name" value="Kinesin-like protein"/>
    <property type="match status" value="1"/>
</dbReference>
<dbReference type="SMART" id="SM00129">
    <property type="entry name" value="KISc"/>
    <property type="match status" value="1"/>
</dbReference>
<dbReference type="InterPro" id="IPR027417">
    <property type="entry name" value="P-loop_NTPase"/>
</dbReference>
<evidence type="ECO:0000256" key="4">
    <source>
        <dbReference type="ARBA" id="ARBA00023175"/>
    </source>
</evidence>
<feature type="region of interest" description="Disordered" evidence="8">
    <location>
        <begin position="434"/>
        <end position="454"/>
    </location>
</feature>
<evidence type="ECO:0000259" key="9">
    <source>
        <dbReference type="PROSITE" id="PS50067"/>
    </source>
</evidence>
<dbReference type="VEuPathDB" id="TriTrypDB:TcIL3000.11.6980"/>
<dbReference type="InterPro" id="IPR001752">
    <property type="entry name" value="Kinesin_motor_dom"/>
</dbReference>
<feature type="compositionally biased region" description="Basic and acidic residues" evidence="8">
    <location>
        <begin position="468"/>
        <end position="479"/>
    </location>
</feature>
<dbReference type="PANTHER" id="PTHR47968:SF75">
    <property type="entry name" value="CENTROMERE-ASSOCIATED PROTEIN E"/>
    <property type="match status" value="1"/>
</dbReference>
<feature type="region of interest" description="Disordered" evidence="8">
    <location>
        <begin position="741"/>
        <end position="771"/>
    </location>
</feature>
<dbReference type="Gene3D" id="3.40.850.10">
    <property type="entry name" value="Kinesin motor domain"/>
    <property type="match status" value="1"/>
</dbReference>
<evidence type="ECO:0000256" key="5">
    <source>
        <dbReference type="PROSITE-ProRule" id="PRU00283"/>
    </source>
</evidence>
<evidence type="ECO:0000256" key="8">
    <source>
        <dbReference type="SAM" id="MobiDB-lite"/>
    </source>
</evidence>
<sequence>MDGNAVTEPEGNGVNIPEGSEVPSTIRVVVRVRPLSPVEYANPSVRNIVQCLKDGIVVNGTSVKMSSRYFGAPHAKPQPRQFHVDQVFHQHSSQIEVYEACRHVVAGAFEGVNGSILAYGSTGAGKTHTMFGGRMSAAGVIYQAVQDILEIKEELEENGKSVVTRCSFMEVYNEKVYDLLASANSQGKRTELHVQDSTKAPDNSYMYSPTNRRYAVNPESLIVRGLTQFTPTTAEDFAQCVERGHTNRFVASTDANAHSSRSHAIFTVEIEVKDTTDASLGTIGRIRFCDLAGSERAAGTSNVGARLREGGNINRSLLALSAVVQELVQRRERPERMHYIPYRDSKLTRLLQDSLGGNCHTLMLFCISPSSMNYEETINTMLFAMKAKKIRVAAKRHEFSVDSKAVAANQEALIEELRVELALAREELMQLRGTHPDAPVGGSHTSPRPIPPVMGKVPVLTFSMQRGDRESVHPHHEGTSRASVRSSMRTPKVMDFMESSELQGKFKDLAAAKETLYREMREAEEAHSDLKMRLRQQKWKLVHYLSAKRDTSSKGDSVGSATPVGVAGQKRAIREMEAELAAYGDVIQRLLERMNTADHELDTVRQELLREKQHPFLELLLDNIKLRQSCTEAECLAAHYHQEYRAVMSREEEFSQALSKCVLAIQDMLPLTTPNTPQWNGAKHALMYANLPCVDTENIISEFQRAMEEGKVVPKSFVEPSFKRLSVQDMEARLKQLVKSTTESKGLAGRSSPKRANVMGSNRGATLQAPQLNGCRLGPVLSKSQRTLKASNMAPLPRAPKAISRQNTGTVIRKANTKGPVRAGHRDPANPSLLCSRKSPSLCSPVRDALPSQLYTYFPRTENNKGSSAVFSRCATKVHLRQAEEVVPFARSFTATGIIRAKPNQVHGAHPLRERNSNFTPPRRQRRVGKDTGATDESAQAKRGQNEYLEERFRKLLHEVKLMNSDQASTESVTH</sequence>
<evidence type="ECO:0000313" key="10">
    <source>
        <dbReference type="EMBL" id="CCC95270.1"/>
    </source>
</evidence>
<feature type="region of interest" description="Disordered" evidence="8">
    <location>
        <begin position="904"/>
        <end position="948"/>
    </location>
</feature>
<dbReference type="CDD" id="cd00106">
    <property type="entry name" value="KISc"/>
    <property type="match status" value="1"/>
</dbReference>
<feature type="binding site" evidence="5">
    <location>
        <begin position="120"/>
        <end position="127"/>
    </location>
    <ligand>
        <name>ATP</name>
        <dbReference type="ChEBI" id="CHEBI:30616"/>
    </ligand>
</feature>
<evidence type="ECO:0000256" key="1">
    <source>
        <dbReference type="ARBA" id="ARBA00022741"/>
    </source>
</evidence>
<keyword evidence="2 5" id="KW-0067">ATP-binding</keyword>
<dbReference type="GO" id="GO:0005524">
    <property type="term" value="F:ATP binding"/>
    <property type="evidence" value="ECO:0007669"/>
    <property type="project" value="UniProtKB-UniRule"/>
</dbReference>
<evidence type="ECO:0000256" key="2">
    <source>
        <dbReference type="ARBA" id="ARBA00022840"/>
    </source>
</evidence>
<feature type="coiled-coil region" evidence="7">
    <location>
        <begin position="407"/>
        <end position="434"/>
    </location>
</feature>
<dbReference type="SUPFAM" id="SSF52540">
    <property type="entry name" value="P-loop containing nucleoside triphosphate hydrolases"/>
    <property type="match status" value="1"/>
</dbReference>
<dbReference type="PROSITE" id="PS50067">
    <property type="entry name" value="KINESIN_MOTOR_2"/>
    <property type="match status" value="1"/>
</dbReference>
<dbReference type="AlphaFoldDB" id="G0V0U9"/>
<dbReference type="EMBL" id="HE575324">
    <property type="protein sequence ID" value="CCC95270.1"/>
    <property type="molecule type" value="Genomic_DNA"/>
</dbReference>
<dbReference type="InterPro" id="IPR019821">
    <property type="entry name" value="Kinesin_motor_CS"/>
</dbReference>
<feature type="coiled-coil region" evidence="7">
    <location>
        <begin position="506"/>
        <end position="540"/>
    </location>
</feature>
<dbReference type="InterPro" id="IPR036961">
    <property type="entry name" value="Kinesin_motor_dom_sf"/>
</dbReference>